<evidence type="ECO:0000256" key="4">
    <source>
        <dbReference type="ARBA" id="ARBA00022655"/>
    </source>
</evidence>
<dbReference type="PANTHER" id="PTHR21299">
    <property type="entry name" value="CYTIDYLATE KINASE/PANTOATE-BETA-ALANINE LIGASE"/>
    <property type="match status" value="1"/>
</dbReference>
<dbReference type="AlphaFoldDB" id="F7NFU1"/>
<dbReference type="GO" id="GO:0004592">
    <property type="term" value="F:pantoate-beta-alanine ligase activity"/>
    <property type="evidence" value="ECO:0007669"/>
    <property type="project" value="UniProtKB-UniRule"/>
</dbReference>
<sequence length="284" mass="31794">MHIMESVPAMKQYVKDNRRLGKKIGFVPTMGALHEGHLTLMRQGKKDCDVVIASIFVNPVQFGPNEDFDRYPRDLQGDSEKAARAGVDAIFHPSAREMYPEGYATYVNVEGMTEKLCGSSRPGHFRGVTTVVLKLLNIVQPDKAYFGQKDAQQALVLKRMAQDLNLNAAIEIVPIVRENDGLALSSRNMYLSPQERQAALILYRSLCRAEKLVAGGEYDSKAIREAVLAVLEQEPLAELDYAEIYHYPSLQDMERLEDKALLALAVRIGKTRLIDNIILEVSQC</sequence>
<dbReference type="Pfam" id="PF02569">
    <property type="entry name" value="Pantoate_ligase"/>
    <property type="match status" value="1"/>
</dbReference>
<dbReference type="eggNOG" id="COG0414">
    <property type="taxonomic scope" value="Bacteria"/>
</dbReference>
<feature type="binding site" evidence="8">
    <location>
        <position position="153"/>
    </location>
    <ligand>
        <name>(R)-pantoate</name>
        <dbReference type="ChEBI" id="CHEBI:15980"/>
    </ligand>
</feature>
<comment type="function">
    <text evidence="8">Catalyzes the condensation of pantoate with beta-alanine in an ATP-dependent reaction via a pantoyl-adenylate intermediate.</text>
</comment>
<proteinExistence type="inferred from homology"/>
<name>F7NFU1_9FIRM</name>
<dbReference type="HAMAP" id="MF_00158">
    <property type="entry name" value="PanC"/>
    <property type="match status" value="1"/>
</dbReference>
<dbReference type="FunFam" id="3.30.1300.10:FF:000001">
    <property type="entry name" value="Pantothenate synthetase"/>
    <property type="match status" value="1"/>
</dbReference>
<keyword evidence="6 8" id="KW-0067">ATP-binding</keyword>
<feature type="binding site" evidence="8">
    <location>
        <begin position="184"/>
        <end position="187"/>
    </location>
    <ligand>
        <name>ATP</name>
        <dbReference type="ChEBI" id="CHEBI:30616"/>
    </ligand>
</feature>
<dbReference type="CDD" id="cd00560">
    <property type="entry name" value="PanC"/>
    <property type="match status" value="1"/>
</dbReference>
<comment type="similarity">
    <text evidence="2 8">Belongs to the pantothenate synthetase family.</text>
</comment>
<dbReference type="GO" id="GO:0005524">
    <property type="term" value="F:ATP binding"/>
    <property type="evidence" value="ECO:0007669"/>
    <property type="project" value="UniProtKB-KW"/>
</dbReference>
<dbReference type="Gene3D" id="3.40.50.620">
    <property type="entry name" value="HUPs"/>
    <property type="match status" value="1"/>
</dbReference>
<evidence type="ECO:0000256" key="5">
    <source>
        <dbReference type="ARBA" id="ARBA00022741"/>
    </source>
</evidence>
<comment type="subunit">
    <text evidence="8">Homodimer.</text>
</comment>
<dbReference type="EMBL" id="AFGF01000035">
    <property type="protein sequence ID" value="EGO65087.1"/>
    <property type="molecule type" value="Genomic_DNA"/>
</dbReference>
<evidence type="ECO:0000256" key="2">
    <source>
        <dbReference type="ARBA" id="ARBA00009256"/>
    </source>
</evidence>
<feature type="binding site" evidence="8">
    <location>
        <position position="61"/>
    </location>
    <ligand>
        <name>(R)-pantoate</name>
        <dbReference type="ChEBI" id="CHEBI:15980"/>
    </ligand>
</feature>
<dbReference type="STRING" id="1009370.ALO_04623"/>
<evidence type="ECO:0000256" key="6">
    <source>
        <dbReference type="ARBA" id="ARBA00022840"/>
    </source>
</evidence>
<dbReference type="EC" id="6.3.2.1" evidence="8"/>
<evidence type="ECO:0000256" key="1">
    <source>
        <dbReference type="ARBA" id="ARBA00004990"/>
    </source>
</evidence>
<reference evidence="9 10" key="1">
    <citation type="journal article" date="2011" name="EMBO J.">
        <title>Structural diversity of bacterial flagellar motors.</title>
        <authorList>
            <person name="Chen S."/>
            <person name="Beeby M."/>
            <person name="Murphy G.E."/>
            <person name="Leadbetter J.R."/>
            <person name="Hendrixson D.R."/>
            <person name="Briegel A."/>
            <person name="Li Z."/>
            <person name="Shi J."/>
            <person name="Tocheva E.I."/>
            <person name="Muller A."/>
            <person name="Dobro M.J."/>
            <person name="Jensen G.J."/>
        </authorList>
    </citation>
    <scope>NUCLEOTIDE SEQUENCE [LARGE SCALE GENOMIC DNA]</scope>
    <source>
        <strain evidence="9 10">DSM 6540</strain>
    </source>
</reference>
<evidence type="ECO:0000256" key="8">
    <source>
        <dbReference type="HAMAP-Rule" id="MF_00158"/>
    </source>
</evidence>
<comment type="subcellular location">
    <subcellularLocation>
        <location evidence="8">Cytoplasm</location>
    </subcellularLocation>
</comment>
<dbReference type="NCBIfam" id="TIGR00018">
    <property type="entry name" value="panC"/>
    <property type="match status" value="1"/>
</dbReference>
<dbReference type="InterPro" id="IPR042176">
    <property type="entry name" value="Pantoate_ligase_C"/>
</dbReference>
<accession>F7NFU1</accession>
<dbReference type="RefSeq" id="WP_004093245.1">
    <property type="nucleotide sequence ID" value="NZ_AFGF01000035.1"/>
</dbReference>
<keyword evidence="5 8" id="KW-0547">Nucleotide-binding</keyword>
<comment type="miscellaneous">
    <text evidence="8">The reaction proceeds by a bi uni uni bi ping pong mechanism.</text>
</comment>
<dbReference type="InterPro" id="IPR003721">
    <property type="entry name" value="Pantoate_ligase"/>
</dbReference>
<dbReference type="PANTHER" id="PTHR21299:SF1">
    <property type="entry name" value="PANTOATE--BETA-ALANINE LIGASE"/>
    <property type="match status" value="1"/>
</dbReference>
<gene>
    <name evidence="8" type="primary">panC</name>
    <name evidence="9" type="ORF">ALO_04623</name>
</gene>
<feature type="binding site" evidence="8">
    <location>
        <position position="176"/>
    </location>
    <ligand>
        <name>ATP</name>
        <dbReference type="ChEBI" id="CHEBI:30616"/>
    </ligand>
</feature>
<evidence type="ECO:0000256" key="7">
    <source>
        <dbReference type="ARBA" id="ARBA00048258"/>
    </source>
</evidence>
<comment type="catalytic activity">
    <reaction evidence="7 8">
        <text>(R)-pantoate + beta-alanine + ATP = (R)-pantothenate + AMP + diphosphate + H(+)</text>
        <dbReference type="Rhea" id="RHEA:10912"/>
        <dbReference type="ChEBI" id="CHEBI:15378"/>
        <dbReference type="ChEBI" id="CHEBI:15980"/>
        <dbReference type="ChEBI" id="CHEBI:29032"/>
        <dbReference type="ChEBI" id="CHEBI:30616"/>
        <dbReference type="ChEBI" id="CHEBI:33019"/>
        <dbReference type="ChEBI" id="CHEBI:57966"/>
        <dbReference type="ChEBI" id="CHEBI:456215"/>
        <dbReference type="EC" id="6.3.2.1"/>
    </reaction>
</comment>
<keyword evidence="4 8" id="KW-0566">Pantothenate biosynthesis</keyword>
<dbReference type="OrthoDB" id="9773087at2"/>
<evidence type="ECO:0000313" key="10">
    <source>
        <dbReference type="Proteomes" id="UP000003240"/>
    </source>
</evidence>
<protein>
    <recommendedName>
        <fullName evidence="8">Pantothenate synthetase</fullName>
        <shortName evidence="8">PS</shortName>
        <ecNumber evidence="8">6.3.2.1</ecNumber>
    </recommendedName>
    <alternativeName>
        <fullName evidence="8">Pantoate--beta-alanine ligase</fullName>
    </alternativeName>
    <alternativeName>
        <fullName evidence="8">Pantoate-activating enzyme</fullName>
    </alternativeName>
</protein>
<evidence type="ECO:0000256" key="3">
    <source>
        <dbReference type="ARBA" id="ARBA00022598"/>
    </source>
</evidence>
<keyword evidence="10" id="KW-1185">Reference proteome</keyword>
<feature type="binding site" evidence="8">
    <location>
        <begin position="30"/>
        <end position="37"/>
    </location>
    <ligand>
        <name>ATP</name>
        <dbReference type="ChEBI" id="CHEBI:30616"/>
    </ligand>
</feature>
<dbReference type="UniPathway" id="UPA00028">
    <property type="reaction ID" value="UER00005"/>
</dbReference>
<dbReference type="GO" id="GO:0005829">
    <property type="term" value="C:cytosol"/>
    <property type="evidence" value="ECO:0007669"/>
    <property type="project" value="TreeGrafter"/>
</dbReference>
<keyword evidence="3 8" id="KW-0436">Ligase</keyword>
<dbReference type="InterPro" id="IPR014729">
    <property type="entry name" value="Rossmann-like_a/b/a_fold"/>
</dbReference>
<feature type="active site" description="Proton donor" evidence="8">
    <location>
        <position position="37"/>
    </location>
</feature>
<dbReference type="SUPFAM" id="SSF52374">
    <property type="entry name" value="Nucleotidylyl transferase"/>
    <property type="match status" value="1"/>
</dbReference>
<dbReference type="FunFam" id="3.40.50.620:FF:000013">
    <property type="entry name" value="Pantothenate synthetase"/>
    <property type="match status" value="1"/>
</dbReference>
<dbReference type="Gene3D" id="3.30.1300.10">
    <property type="entry name" value="Pantoate-beta-alanine ligase, C-terminal domain"/>
    <property type="match status" value="1"/>
</dbReference>
<dbReference type="GO" id="GO:0015940">
    <property type="term" value="P:pantothenate biosynthetic process"/>
    <property type="evidence" value="ECO:0007669"/>
    <property type="project" value="UniProtKB-UniRule"/>
</dbReference>
<feature type="binding site" evidence="8">
    <location>
        <begin position="147"/>
        <end position="150"/>
    </location>
    <ligand>
        <name>ATP</name>
        <dbReference type="ChEBI" id="CHEBI:30616"/>
    </ligand>
</feature>
<keyword evidence="8" id="KW-0963">Cytoplasm</keyword>
<organism evidence="9 10">
    <name type="scientific">Acetonema longum DSM 6540</name>
    <dbReference type="NCBI Taxonomy" id="1009370"/>
    <lineage>
        <taxon>Bacteria</taxon>
        <taxon>Bacillati</taxon>
        <taxon>Bacillota</taxon>
        <taxon>Negativicutes</taxon>
        <taxon>Acetonemataceae</taxon>
        <taxon>Acetonema</taxon>
    </lineage>
</organism>
<evidence type="ECO:0000313" key="9">
    <source>
        <dbReference type="EMBL" id="EGO65087.1"/>
    </source>
</evidence>
<feature type="binding site" evidence="8">
    <location>
        <position position="61"/>
    </location>
    <ligand>
        <name>beta-alanine</name>
        <dbReference type="ChEBI" id="CHEBI:57966"/>
    </ligand>
</feature>
<comment type="caution">
    <text evidence="9">The sequence shown here is derived from an EMBL/GenBank/DDBJ whole genome shotgun (WGS) entry which is preliminary data.</text>
</comment>
<comment type="pathway">
    <text evidence="1 8">Cofactor biosynthesis; (R)-pantothenate biosynthesis; (R)-pantothenate from (R)-pantoate and beta-alanine: step 1/1.</text>
</comment>
<dbReference type="Proteomes" id="UP000003240">
    <property type="component" value="Unassembled WGS sequence"/>
</dbReference>